<keyword evidence="1" id="KW-1133">Transmembrane helix</keyword>
<dbReference type="EMBL" id="JAPFQI010000001">
    <property type="protein sequence ID" value="MCW8084936.1"/>
    <property type="molecule type" value="Genomic_DNA"/>
</dbReference>
<feature type="transmembrane region" description="Helical" evidence="1">
    <location>
        <begin position="303"/>
        <end position="321"/>
    </location>
</feature>
<sequence>MSASLLRRADRVWPLLFLLCLLAGGGLSVALGTDRNWDLQNYHLYAPFAWLNGRLFEDGAPAQLQSYFNPFLSLPVYALWMGLQDWPRLYAFVMGLPAGAFGFLVARIAWAHASPLFGRGEAGLTATALAVLAGLTGAAVLPGVGLSANDVAAAVPLALSYLLVLREAERRDAGEPPRLRRLAVAGAAAGLAAGLKLTTVIFAAPIGVMILLLLGLRAALAAGAAMGAGFLLFWAPHALTLWRETGNPLFPLYNHVFRSPDFLLQALADERFLPRSRLQALLYPFWWLRPTTNLVTEIRMRDARVATGYIAFLLAVPLLLWRRPPGGRRAVLLLMGVTAISYLAWARMFGIYRYLVLLEALSVMLVIVALGLAFGRRPVPALAVLGLVVGVLLGTTVHPNWGHGRHEARLFQSDPIPVKPGALVVTLDWEPHAYLVPFLPADVRVFGLHTNFNNPDHDHGLNRRIRAAIAAHDGPIWGVAGPGTPEAARVAVLRAHGLQEAGPCTLVRTSLERGGHLFCPLRRAG</sequence>
<feature type="transmembrane region" description="Helical" evidence="1">
    <location>
        <begin position="122"/>
        <end position="140"/>
    </location>
</feature>
<name>A0ABT3NS03_9PROT</name>
<keyword evidence="1" id="KW-0472">Membrane</keyword>
<gene>
    <name evidence="2" type="ORF">OF850_04800</name>
</gene>
<proteinExistence type="predicted"/>
<feature type="transmembrane region" description="Helical" evidence="1">
    <location>
        <begin position="210"/>
        <end position="234"/>
    </location>
</feature>
<comment type="caution">
    <text evidence="2">The sequence shown here is derived from an EMBL/GenBank/DDBJ whole genome shotgun (WGS) entry which is preliminary data.</text>
</comment>
<evidence type="ECO:0000313" key="3">
    <source>
        <dbReference type="Proteomes" id="UP001526430"/>
    </source>
</evidence>
<accession>A0ABT3NS03</accession>
<feature type="transmembrane region" description="Helical" evidence="1">
    <location>
        <begin position="381"/>
        <end position="401"/>
    </location>
</feature>
<feature type="transmembrane region" description="Helical" evidence="1">
    <location>
        <begin position="89"/>
        <end position="110"/>
    </location>
</feature>
<reference evidence="2 3" key="1">
    <citation type="submission" date="2022-10" db="EMBL/GenBank/DDBJ databases">
        <title>Roseococcus glaciei nov., sp. nov., isolated from glacier.</title>
        <authorList>
            <person name="Liu Q."/>
            <person name="Xin Y.-H."/>
        </authorList>
    </citation>
    <scope>NUCLEOTIDE SEQUENCE [LARGE SCALE GENOMIC DNA]</scope>
    <source>
        <strain evidence="2 3">MDT2-1-1</strain>
    </source>
</reference>
<feature type="transmembrane region" description="Helical" evidence="1">
    <location>
        <begin position="184"/>
        <end position="204"/>
    </location>
</feature>
<evidence type="ECO:0000313" key="2">
    <source>
        <dbReference type="EMBL" id="MCW8084936.1"/>
    </source>
</evidence>
<organism evidence="2 3">
    <name type="scientific">Sabulicella glaciei</name>
    <dbReference type="NCBI Taxonomy" id="2984948"/>
    <lineage>
        <taxon>Bacteria</taxon>
        <taxon>Pseudomonadati</taxon>
        <taxon>Pseudomonadota</taxon>
        <taxon>Alphaproteobacteria</taxon>
        <taxon>Acetobacterales</taxon>
        <taxon>Acetobacteraceae</taxon>
        <taxon>Sabulicella</taxon>
    </lineage>
</organism>
<keyword evidence="1" id="KW-0812">Transmembrane</keyword>
<keyword evidence="3" id="KW-1185">Reference proteome</keyword>
<feature type="transmembrane region" description="Helical" evidence="1">
    <location>
        <begin position="146"/>
        <end position="164"/>
    </location>
</feature>
<feature type="transmembrane region" description="Helical" evidence="1">
    <location>
        <begin position="352"/>
        <end position="375"/>
    </location>
</feature>
<feature type="transmembrane region" description="Helical" evidence="1">
    <location>
        <begin position="327"/>
        <end position="345"/>
    </location>
</feature>
<dbReference type="Proteomes" id="UP001526430">
    <property type="component" value="Unassembled WGS sequence"/>
</dbReference>
<protein>
    <recommendedName>
        <fullName evidence="4">Glycosyltransferase RgtA/B/C/D-like domain-containing protein</fullName>
    </recommendedName>
</protein>
<dbReference type="RefSeq" id="WP_301588730.1">
    <property type="nucleotide sequence ID" value="NZ_JAPFQI010000001.1"/>
</dbReference>
<evidence type="ECO:0000256" key="1">
    <source>
        <dbReference type="SAM" id="Phobius"/>
    </source>
</evidence>
<evidence type="ECO:0008006" key="4">
    <source>
        <dbReference type="Google" id="ProtNLM"/>
    </source>
</evidence>